<dbReference type="SMART" id="SM00409">
    <property type="entry name" value="IG"/>
    <property type="match status" value="1"/>
</dbReference>
<name>A0AAV1G740_XYRNO</name>
<accession>A0AAV1G740</accession>
<dbReference type="InterPro" id="IPR050671">
    <property type="entry name" value="CD300_family_receptors"/>
</dbReference>
<proteinExistence type="predicted"/>
<dbReference type="AlphaFoldDB" id="A0AAV1G740"/>
<protein>
    <submittedName>
        <fullName evidence="6">Uncharacterized protein LOC117247984</fullName>
    </submittedName>
</protein>
<keyword evidence="3" id="KW-0472">Membrane</keyword>
<dbReference type="SUPFAM" id="SSF48726">
    <property type="entry name" value="Immunoglobulin"/>
    <property type="match status" value="1"/>
</dbReference>
<dbReference type="InterPro" id="IPR036179">
    <property type="entry name" value="Ig-like_dom_sf"/>
</dbReference>
<comment type="subcellular location">
    <subcellularLocation>
        <location evidence="1">Membrane</location>
    </subcellularLocation>
</comment>
<evidence type="ECO:0000313" key="7">
    <source>
        <dbReference type="Proteomes" id="UP001178508"/>
    </source>
</evidence>
<sequence>MNRRKGGRHEEFTPRTQPTLISPPDHTMHHLILILSCLVQMIEAYTYEPAKTVTLTEGQTATFICPIYLEIWSSGQIRAYYAEYNKYLCRDPCGPHDWNSIIAATNKALAPNRDSRFTIAKVPNSNGAQITISDAKSTDTGTYWCGIEYPNSDMYRQLKLIVNGPPDSHDTSLNMLSNVKTAPLTSRNKNSHLDGLNIDNPEDNTVQQTLRQCNDNSACALAVLHKKELKIPGDCWVCHALAARWQAKPLTAHVALQSHVKESWNTDRNKCTIPLGMMMLLIAGQQIRNNAPVVPHPNISCVDSHSAPSNMAFEVPLQHAETCVCSTSSSGPYLGQSSCQTRIFVNTTTSANCSHRGTDNTLTRFACPFRQLSSQPGIMWSCGKTAYHDLPSLFQWSGCCHPSIVTTDTKVFHKKAPATDTQQHH</sequence>
<dbReference type="Gene3D" id="2.60.40.10">
    <property type="entry name" value="Immunoglobulins"/>
    <property type="match status" value="1"/>
</dbReference>
<dbReference type="Pfam" id="PF07686">
    <property type="entry name" value="V-set"/>
    <property type="match status" value="1"/>
</dbReference>
<dbReference type="EMBL" id="OY660876">
    <property type="protein sequence ID" value="CAJ1069847.1"/>
    <property type="molecule type" value="Genomic_DNA"/>
</dbReference>
<dbReference type="Proteomes" id="UP001178508">
    <property type="component" value="Chromosome 13"/>
</dbReference>
<organism evidence="6 7">
    <name type="scientific">Xyrichtys novacula</name>
    <name type="common">Pearly razorfish</name>
    <name type="synonym">Hemipteronotus novacula</name>
    <dbReference type="NCBI Taxonomy" id="13765"/>
    <lineage>
        <taxon>Eukaryota</taxon>
        <taxon>Metazoa</taxon>
        <taxon>Chordata</taxon>
        <taxon>Craniata</taxon>
        <taxon>Vertebrata</taxon>
        <taxon>Euteleostomi</taxon>
        <taxon>Actinopterygii</taxon>
        <taxon>Neopterygii</taxon>
        <taxon>Teleostei</taxon>
        <taxon>Neoteleostei</taxon>
        <taxon>Acanthomorphata</taxon>
        <taxon>Eupercaria</taxon>
        <taxon>Labriformes</taxon>
        <taxon>Labridae</taxon>
        <taxon>Xyrichtys</taxon>
    </lineage>
</organism>
<evidence type="ECO:0000256" key="4">
    <source>
        <dbReference type="SAM" id="MobiDB-lite"/>
    </source>
</evidence>
<gene>
    <name evidence="6" type="ORF">XNOV1_A040049</name>
</gene>
<dbReference type="GO" id="GO:0004888">
    <property type="term" value="F:transmembrane signaling receptor activity"/>
    <property type="evidence" value="ECO:0007669"/>
    <property type="project" value="TreeGrafter"/>
</dbReference>
<evidence type="ECO:0000256" key="3">
    <source>
        <dbReference type="ARBA" id="ARBA00023136"/>
    </source>
</evidence>
<dbReference type="InterPro" id="IPR013106">
    <property type="entry name" value="Ig_V-set"/>
</dbReference>
<dbReference type="InterPro" id="IPR003599">
    <property type="entry name" value="Ig_sub"/>
</dbReference>
<feature type="region of interest" description="Disordered" evidence="4">
    <location>
        <begin position="1"/>
        <end position="20"/>
    </location>
</feature>
<dbReference type="PANTHER" id="PTHR11860">
    <property type="entry name" value="POLYMERIC-IMMUNOGLOBULIN RECEPTOR"/>
    <property type="match status" value="1"/>
</dbReference>
<feature type="domain" description="Ig-like" evidence="5">
    <location>
        <begin position="18"/>
        <end position="161"/>
    </location>
</feature>
<evidence type="ECO:0000256" key="1">
    <source>
        <dbReference type="ARBA" id="ARBA00004370"/>
    </source>
</evidence>
<reference evidence="6" key="1">
    <citation type="submission" date="2023-08" db="EMBL/GenBank/DDBJ databases">
        <authorList>
            <person name="Alioto T."/>
            <person name="Alioto T."/>
            <person name="Gomez Garrido J."/>
        </authorList>
    </citation>
    <scope>NUCLEOTIDE SEQUENCE</scope>
</reference>
<evidence type="ECO:0000259" key="5">
    <source>
        <dbReference type="PROSITE" id="PS50835"/>
    </source>
</evidence>
<dbReference type="GO" id="GO:0005886">
    <property type="term" value="C:plasma membrane"/>
    <property type="evidence" value="ECO:0007669"/>
    <property type="project" value="TreeGrafter"/>
</dbReference>
<dbReference type="InterPro" id="IPR013783">
    <property type="entry name" value="Ig-like_fold"/>
</dbReference>
<keyword evidence="2" id="KW-0812">Transmembrane</keyword>
<dbReference type="InterPro" id="IPR007110">
    <property type="entry name" value="Ig-like_dom"/>
</dbReference>
<dbReference type="PROSITE" id="PS50835">
    <property type="entry name" value="IG_LIKE"/>
    <property type="match status" value="1"/>
</dbReference>
<evidence type="ECO:0000256" key="2">
    <source>
        <dbReference type="ARBA" id="ARBA00022692"/>
    </source>
</evidence>
<dbReference type="PANTHER" id="PTHR11860:SF118">
    <property type="entry name" value="CMRF35-LIKE MOLECULE 3-RELATED"/>
    <property type="match status" value="1"/>
</dbReference>
<keyword evidence="7" id="KW-1185">Reference proteome</keyword>
<evidence type="ECO:0000313" key="6">
    <source>
        <dbReference type="EMBL" id="CAJ1069847.1"/>
    </source>
</evidence>